<gene>
    <name evidence="2" type="ORF">A3G90_03815</name>
</gene>
<name>A0A1F6FH22_9BACT</name>
<proteinExistence type="predicted"/>
<comment type="caution">
    <text evidence="2">The sequence shown here is derived from an EMBL/GenBank/DDBJ whole genome shotgun (WGS) entry which is preliminary data.</text>
</comment>
<dbReference type="CDD" id="cd07344">
    <property type="entry name" value="M48_yhfN_like"/>
    <property type="match status" value="1"/>
</dbReference>
<dbReference type="STRING" id="1798525.A3G90_03815"/>
<evidence type="ECO:0000313" key="3">
    <source>
        <dbReference type="Proteomes" id="UP000177325"/>
    </source>
</evidence>
<dbReference type="PANTHER" id="PTHR30399:SF1">
    <property type="entry name" value="UTP PYROPHOSPHATASE"/>
    <property type="match status" value="1"/>
</dbReference>
<evidence type="ECO:0000313" key="2">
    <source>
        <dbReference type="EMBL" id="OGG85157.1"/>
    </source>
</evidence>
<dbReference type="PANTHER" id="PTHR30399">
    <property type="entry name" value="UNCHARACTERIZED PROTEIN YGJP"/>
    <property type="match status" value="1"/>
</dbReference>
<dbReference type="InterPro" id="IPR002725">
    <property type="entry name" value="YgjP-like_metallopeptidase"/>
</dbReference>
<dbReference type="Proteomes" id="UP000177325">
    <property type="component" value="Unassembled WGS sequence"/>
</dbReference>
<dbReference type="EMBL" id="MFMM01000001">
    <property type="protein sequence ID" value="OGG85157.1"/>
    <property type="molecule type" value="Genomic_DNA"/>
</dbReference>
<organism evidence="2 3">
    <name type="scientific">Candidatus Kaiserbacteria bacterium RIFCSPLOWO2_12_FULL_45_26</name>
    <dbReference type="NCBI Taxonomy" id="1798525"/>
    <lineage>
        <taxon>Bacteria</taxon>
        <taxon>Candidatus Kaiseribacteriota</taxon>
    </lineage>
</organism>
<accession>A0A1F6FH22</accession>
<feature type="domain" description="YgjP-like metallopeptidase" evidence="1">
    <location>
        <begin position="26"/>
        <end position="123"/>
    </location>
</feature>
<evidence type="ECO:0000259" key="1">
    <source>
        <dbReference type="Pfam" id="PF01863"/>
    </source>
</evidence>
<dbReference type="Pfam" id="PF01863">
    <property type="entry name" value="YgjP-like"/>
    <property type="match status" value="1"/>
</dbReference>
<dbReference type="AlphaFoldDB" id="A0A1F6FH22"/>
<dbReference type="InterPro" id="IPR053136">
    <property type="entry name" value="UTP_pyrophosphatase-like"/>
</dbReference>
<protein>
    <recommendedName>
        <fullName evidence="1">YgjP-like metallopeptidase domain-containing protein</fullName>
    </recommendedName>
</protein>
<reference evidence="2 3" key="1">
    <citation type="journal article" date="2016" name="Nat. Commun.">
        <title>Thousands of microbial genomes shed light on interconnected biogeochemical processes in an aquifer system.</title>
        <authorList>
            <person name="Anantharaman K."/>
            <person name="Brown C.T."/>
            <person name="Hug L.A."/>
            <person name="Sharon I."/>
            <person name="Castelle C.J."/>
            <person name="Probst A.J."/>
            <person name="Thomas B.C."/>
            <person name="Singh A."/>
            <person name="Wilkins M.J."/>
            <person name="Karaoz U."/>
            <person name="Brodie E.L."/>
            <person name="Williams K.H."/>
            <person name="Hubbard S.S."/>
            <person name="Banfield J.F."/>
        </authorList>
    </citation>
    <scope>NUCLEOTIDE SEQUENCE [LARGE SCALE GENOMIC DNA]</scope>
</reference>
<dbReference type="Gene3D" id="3.30.2010.10">
    <property type="entry name" value="Metalloproteases ('zincins'), catalytic domain"/>
    <property type="match status" value="1"/>
</dbReference>
<sequence length="154" mass="17885">MWKKLLRRTKKRLVKKSPAAAHFKNHQAAARLLIHERLAHFAPLCGVTYTRVAVRNQRRRWGSCSSLGNLNFNYRLVFLPAHLCDYVIVHELCHLKELNHGPNFWAEVEKVMPEYKASEAELRVIEKKFGAVVSQHAYTETSYFGQLAKRLMVV</sequence>